<dbReference type="GO" id="GO:0016301">
    <property type="term" value="F:kinase activity"/>
    <property type="evidence" value="ECO:0007669"/>
    <property type="project" value="UniProtKB-KW"/>
</dbReference>
<dbReference type="InterPro" id="IPR011712">
    <property type="entry name" value="Sig_transdc_His_kin_sub3_dim/P"/>
</dbReference>
<name>A0ABW4FVY0_9PSEU</name>
<evidence type="ECO:0000256" key="7">
    <source>
        <dbReference type="ARBA" id="ARBA00022840"/>
    </source>
</evidence>
<evidence type="ECO:0000256" key="1">
    <source>
        <dbReference type="ARBA" id="ARBA00000085"/>
    </source>
</evidence>
<evidence type="ECO:0000313" key="12">
    <source>
        <dbReference type="Proteomes" id="UP001597145"/>
    </source>
</evidence>
<feature type="domain" description="Signal transduction histidine kinase subgroup 3 dimerisation and phosphoacceptor" evidence="10">
    <location>
        <begin position="90"/>
        <end position="154"/>
    </location>
</feature>
<proteinExistence type="predicted"/>
<evidence type="ECO:0000256" key="2">
    <source>
        <dbReference type="ARBA" id="ARBA00012438"/>
    </source>
</evidence>
<feature type="compositionally biased region" description="Basic and acidic residues" evidence="9">
    <location>
        <begin position="74"/>
        <end position="85"/>
    </location>
</feature>
<dbReference type="EC" id="2.7.13.3" evidence="2"/>
<evidence type="ECO:0000256" key="9">
    <source>
        <dbReference type="SAM" id="MobiDB-lite"/>
    </source>
</evidence>
<dbReference type="Pfam" id="PF07730">
    <property type="entry name" value="HisKA_3"/>
    <property type="match status" value="1"/>
</dbReference>
<dbReference type="Proteomes" id="UP001597145">
    <property type="component" value="Unassembled WGS sequence"/>
</dbReference>
<dbReference type="Gene3D" id="1.20.5.1930">
    <property type="match status" value="1"/>
</dbReference>
<reference evidence="12" key="1">
    <citation type="journal article" date="2019" name="Int. J. Syst. Evol. Microbiol.">
        <title>The Global Catalogue of Microorganisms (GCM) 10K type strain sequencing project: providing services to taxonomists for standard genome sequencing and annotation.</title>
        <authorList>
            <consortium name="The Broad Institute Genomics Platform"/>
            <consortium name="The Broad Institute Genome Sequencing Center for Infectious Disease"/>
            <person name="Wu L."/>
            <person name="Ma J."/>
        </authorList>
    </citation>
    <scope>NUCLEOTIDE SEQUENCE [LARGE SCALE GENOMIC DNA]</scope>
    <source>
        <strain evidence="12">JCM 12165</strain>
    </source>
</reference>
<organism evidence="11 12">
    <name type="scientific">Pseudonocardia aurantiaca</name>
    <dbReference type="NCBI Taxonomy" id="75290"/>
    <lineage>
        <taxon>Bacteria</taxon>
        <taxon>Bacillati</taxon>
        <taxon>Actinomycetota</taxon>
        <taxon>Actinomycetes</taxon>
        <taxon>Pseudonocardiales</taxon>
        <taxon>Pseudonocardiaceae</taxon>
        <taxon>Pseudonocardia</taxon>
    </lineage>
</organism>
<evidence type="ECO:0000256" key="8">
    <source>
        <dbReference type="ARBA" id="ARBA00023012"/>
    </source>
</evidence>
<evidence type="ECO:0000259" key="10">
    <source>
        <dbReference type="Pfam" id="PF07730"/>
    </source>
</evidence>
<protein>
    <recommendedName>
        <fullName evidence="2">histidine kinase</fullName>
        <ecNumber evidence="2">2.7.13.3</ecNumber>
    </recommendedName>
</protein>
<comment type="catalytic activity">
    <reaction evidence="1">
        <text>ATP + protein L-histidine = ADP + protein N-phospho-L-histidine.</text>
        <dbReference type="EC" id="2.7.13.3"/>
    </reaction>
</comment>
<evidence type="ECO:0000313" key="11">
    <source>
        <dbReference type="EMBL" id="MFD1534623.1"/>
    </source>
</evidence>
<feature type="region of interest" description="Disordered" evidence="9">
    <location>
        <begin position="1"/>
        <end position="20"/>
    </location>
</feature>
<keyword evidence="3" id="KW-0597">Phosphoprotein</keyword>
<keyword evidence="6 11" id="KW-0418">Kinase</keyword>
<comment type="caution">
    <text evidence="11">The sequence shown here is derived from an EMBL/GenBank/DDBJ whole genome shotgun (WGS) entry which is preliminary data.</text>
</comment>
<sequence>MDTATTRSRPDWTVPRAWGEPDLSGGVCPIPVRPAVPDDRVMMLEPAQGAGDAPPTAAEHGTAPNHRTSTRLHAPREARRQAEQEHWQRRRLLERQLHDGAALRISALSLQLGLIRHRVPDAEPDLRASIDVLQDELHAVLQELRDVAGRIYPPLLDEAGLGPALREVADRVATPVRIDAPEARFGPAAEGAAYFAVTDCLDALDEGVPPVEVLVYRDGDVLAVDVAGVDVRHGPLMHDRVHRMGGTIDVEGGPGIGTIIARIPCE</sequence>
<dbReference type="PANTHER" id="PTHR24421:SF10">
    <property type="entry name" value="NITRATE_NITRITE SENSOR PROTEIN NARQ"/>
    <property type="match status" value="1"/>
</dbReference>
<keyword evidence="12" id="KW-1185">Reference proteome</keyword>
<keyword evidence="4" id="KW-0808">Transferase</keyword>
<evidence type="ECO:0000256" key="4">
    <source>
        <dbReference type="ARBA" id="ARBA00022679"/>
    </source>
</evidence>
<dbReference type="InterPro" id="IPR050482">
    <property type="entry name" value="Sensor_HK_TwoCompSys"/>
</dbReference>
<evidence type="ECO:0000256" key="5">
    <source>
        <dbReference type="ARBA" id="ARBA00022741"/>
    </source>
</evidence>
<accession>A0ABW4FVY0</accession>
<dbReference type="RefSeq" id="WP_343978013.1">
    <property type="nucleotide sequence ID" value="NZ_BAAAJG010000010.1"/>
</dbReference>
<evidence type="ECO:0000256" key="3">
    <source>
        <dbReference type="ARBA" id="ARBA00022553"/>
    </source>
</evidence>
<keyword evidence="8" id="KW-0902">Two-component regulatory system</keyword>
<dbReference type="PANTHER" id="PTHR24421">
    <property type="entry name" value="NITRATE/NITRITE SENSOR PROTEIN NARX-RELATED"/>
    <property type="match status" value="1"/>
</dbReference>
<keyword evidence="7" id="KW-0067">ATP-binding</keyword>
<gene>
    <name evidence="11" type="ORF">ACFSCY_34920</name>
</gene>
<feature type="region of interest" description="Disordered" evidence="9">
    <location>
        <begin position="46"/>
        <end position="85"/>
    </location>
</feature>
<evidence type="ECO:0000256" key="6">
    <source>
        <dbReference type="ARBA" id="ARBA00022777"/>
    </source>
</evidence>
<dbReference type="EMBL" id="JBHUCP010000039">
    <property type="protein sequence ID" value="MFD1534623.1"/>
    <property type="molecule type" value="Genomic_DNA"/>
</dbReference>
<keyword evidence="5" id="KW-0547">Nucleotide-binding</keyword>